<keyword evidence="2" id="KW-1185">Reference proteome</keyword>
<gene>
    <name evidence="1" type="ORF">SAMN05421594_3412</name>
</gene>
<accession>A0A1I5A8F8</accession>
<dbReference type="Proteomes" id="UP000198769">
    <property type="component" value="Unassembled WGS sequence"/>
</dbReference>
<reference evidence="2" key="1">
    <citation type="submission" date="2016-10" db="EMBL/GenBank/DDBJ databases">
        <authorList>
            <person name="Varghese N."/>
            <person name="Submissions S."/>
        </authorList>
    </citation>
    <scope>NUCLEOTIDE SEQUENCE [LARGE SCALE GENOMIC DNA]</scope>
    <source>
        <strain evidence="2">DSM 25575</strain>
    </source>
</reference>
<evidence type="ECO:0000313" key="1">
    <source>
        <dbReference type="EMBL" id="SFN58736.1"/>
    </source>
</evidence>
<name>A0A1I5A8F8_CHROL</name>
<sequence length="39" mass="4146">MEDGESIVGEKLKEGEAHVCDLNKFPLPASGLPSYASIL</sequence>
<dbReference type="EMBL" id="FOVD01000005">
    <property type="protein sequence ID" value="SFN58736.1"/>
    <property type="molecule type" value="Genomic_DNA"/>
</dbReference>
<dbReference type="AlphaFoldDB" id="A0A1I5A8F8"/>
<evidence type="ECO:0000313" key="2">
    <source>
        <dbReference type="Proteomes" id="UP000198769"/>
    </source>
</evidence>
<protein>
    <submittedName>
        <fullName evidence="1">Uncharacterized protein</fullName>
    </submittedName>
</protein>
<proteinExistence type="predicted"/>
<organism evidence="1 2">
    <name type="scientific">Chryseobacterium oleae</name>
    <dbReference type="NCBI Taxonomy" id="491207"/>
    <lineage>
        <taxon>Bacteria</taxon>
        <taxon>Pseudomonadati</taxon>
        <taxon>Bacteroidota</taxon>
        <taxon>Flavobacteriia</taxon>
        <taxon>Flavobacteriales</taxon>
        <taxon>Weeksellaceae</taxon>
        <taxon>Chryseobacterium group</taxon>
        <taxon>Chryseobacterium</taxon>
    </lineage>
</organism>